<evidence type="ECO:0000256" key="3">
    <source>
        <dbReference type="ARBA" id="ARBA00023157"/>
    </source>
</evidence>
<dbReference type="Gene3D" id="2.60.40.10">
    <property type="entry name" value="Immunoglobulins"/>
    <property type="match status" value="4"/>
</dbReference>
<evidence type="ECO:0000256" key="1">
    <source>
        <dbReference type="ARBA" id="ARBA00004479"/>
    </source>
</evidence>
<evidence type="ECO:0000256" key="4">
    <source>
        <dbReference type="ARBA" id="ARBA00023180"/>
    </source>
</evidence>
<evidence type="ECO:0000256" key="5">
    <source>
        <dbReference type="ARBA" id="ARBA00023319"/>
    </source>
</evidence>
<dbReference type="PANTHER" id="PTHR11640">
    <property type="entry name" value="NEPHRIN"/>
    <property type="match status" value="1"/>
</dbReference>
<keyword evidence="3" id="KW-1015">Disulfide bond</keyword>
<comment type="subcellular location">
    <subcellularLocation>
        <location evidence="1">Membrane</location>
        <topology evidence="1">Single-pass type I membrane protein</topology>
    </subcellularLocation>
</comment>
<feature type="domain" description="Ig-like" evidence="7">
    <location>
        <begin position="250"/>
        <end position="338"/>
    </location>
</feature>
<dbReference type="InterPro" id="IPR013783">
    <property type="entry name" value="Ig-like_fold"/>
</dbReference>
<dbReference type="InterPro" id="IPR036179">
    <property type="entry name" value="Ig-like_dom_sf"/>
</dbReference>
<keyword evidence="9" id="KW-1185">Reference proteome</keyword>
<dbReference type="Proteomes" id="UP001634394">
    <property type="component" value="Unassembled WGS sequence"/>
</dbReference>
<evidence type="ECO:0000256" key="6">
    <source>
        <dbReference type="SAM" id="Phobius"/>
    </source>
</evidence>
<evidence type="ECO:0000313" key="8">
    <source>
        <dbReference type="EMBL" id="KAL3887448.1"/>
    </source>
</evidence>
<dbReference type="InterPro" id="IPR003598">
    <property type="entry name" value="Ig_sub2"/>
</dbReference>
<keyword evidence="4" id="KW-0325">Glycoprotein</keyword>
<dbReference type="InterPro" id="IPR003599">
    <property type="entry name" value="Ig_sub"/>
</dbReference>
<keyword evidence="5" id="KW-0393">Immunoglobulin domain</keyword>
<keyword evidence="2 6" id="KW-0472">Membrane</keyword>
<dbReference type="AlphaFoldDB" id="A0ABD3XPQ9"/>
<dbReference type="PANTHER" id="PTHR11640:SF164">
    <property type="entry name" value="MAM DOMAIN-CONTAINING GLYCOSYLPHOSPHATIDYLINOSITOL ANCHOR PROTEIN 1"/>
    <property type="match status" value="1"/>
</dbReference>
<name>A0ABD3XPQ9_SINWO</name>
<protein>
    <recommendedName>
        <fullName evidence="7">Ig-like domain-containing protein</fullName>
    </recommendedName>
</protein>
<dbReference type="SUPFAM" id="SSF48726">
    <property type="entry name" value="Immunoglobulin"/>
    <property type="match status" value="4"/>
</dbReference>
<dbReference type="SMART" id="SM00408">
    <property type="entry name" value="IGc2"/>
    <property type="match status" value="4"/>
</dbReference>
<dbReference type="GO" id="GO:0016020">
    <property type="term" value="C:membrane"/>
    <property type="evidence" value="ECO:0007669"/>
    <property type="project" value="UniProtKB-SubCell"/>
</dbReference>
<dbReference type="EMBL" id="JBJQND010000002">
    <property type="protein sequence ID" value="KAL3887448.1"/>
    <property type="molecule type" value="Genomic_DNA"/>
</dbReference>
<dbReference type="PROSITE" id="PS50835">
    <property type="entry name" value="IG_LIKE"/>
    <property type="match status" value="4"/>
</dbReference>
<feature type="non-terminal residue" evidence="8">
    <location>
        <position position="671"/>
    </location>
</feature>
<evidence type="ECO:0000259" key="7">
    <source>
        <dbReference type="PROSITE" id="PS50835"/>
    </source>
</evidence>
<comment type="caution">
    <text evidence="8">The sequence shown here is derived from an EMBL/GenBank/DDBJ whole genome shotgun (WGS) entry which is preliminary data.</text>
</comment>
<keyword evidence="6" id="KW-0812">Transmembrane</keyword>
<feature type="domain" description="Ig-like" evidence="7">
    <location>
        <begin position="525"/>
        <end position="605"/>
    </location>
</feature>
<gene>
    <name evidence="8" type="ORF">ACJMK2_027389</name>
</gene>
<feature type="domain" description="Ig-like" evidence="7">
    <location>
        <begin position="343"/>
        <end position="422"/>
    </location>
</feature>
<evidence type="ECO:0000256" key="2">
    <source>
        <dbReference type="ARBA" id="ARBA00023136"/>
    </source>
</evidence>
<evidence type="ECO:0000313" key="9">
    <source>
        <dbReference type="Proteomes" id="UP001634394"/>
    </source>
</evidence>
<dbReference type="Pfam" id="PF13927">
    <property type="entry name" value="Ig_3"/>
    <property type="match status" value="4"/>
</dbReference>
<accession>A0ABD3XPQ9</accession>
<feature type="transmembrane region" description="Helical" evidence="6">
    <location>
        <begin position="621"/>
        <end position="646"/>
    </location>
</feature>
<reference evidence="8 9" key="1">
    <citation type="submission" date="2024-11" db="EMBL/GenBank/DDBJ databases">
        <title>Chromosome-level genome assembly of the freshwater bivalve Anodonta woodiana.</title>
        <authorList>
            <person name="Chen X."/>
        </authorList>
    </citation>
    <scope>NUCLEOTIDE SEQUENCE [LARGE SCALE GENOMIC DNA]</scope>
    <source>
        <strain evidence="8">MN2024</strain>
        <tissue evidence="8">Gills</tissue>
    </source>
</reference>
<organism evidence="8 9">
    <name type="scientific">Sinanodonta woodiana</name>
    <name type="common">Chinese pond mussel</name>
    <name type="synonym">Anodonta woodiana</name>
    <dbReference type="NCBI Taxonomy" id="1069815"/>
    <lineage>
        <taxon>Eukaryota</taxon>
        <taxon>Metazoa</taxon>
        <taxon>Spiralia</taxon>
        <taxon>Lophotrochozoa</taxon>
        <taxon>Mollusca</taxon>
        <taxon>Bivalvia</taxon>
        <taxon>Autobranchia</taxon>
        <taxon>Heteroconchia</taxon>
        <taxon>Palaeoheterodonta</taxon>
        <taxon>Unionida</taxon>
        <taxon>Unionoidea</taxon>
        <taxon>Unionidae</taxon>
        <taxon>Unioninae</taxon>
        <taxon>Sinanodonta</taxon>
    </lineage>
</organism>
<proteinExistence type="predicted"/>
<keyword evidence="6" id="KW-1133">Transmembrane helix</keyword>
<dbReference type="InterPro" id="IPR007110">
    <property type="entry name" value="Ig-like_dom"/>
</dbReference>
<feature type="domain" description="Ig-like" evidence="7">
    <location>
        <begin position="433"/>
        <end position="520"/>
    </location>
</feature>
<sequence>AKLTATIIQWGSLVLKCTHAEDWKWSAVNWFNSSTNTSPLILWRNDSGGTVKVFAENKSIFDMDRINASCNLDICILEIKLLPRDNNKTIFCSYVDDLGNETMENITLNVTNAQATNVTSAPVPTGSTPIVSLNYQPPTIYGKNLTLTCQVHQDVGLDYVQFRRDGSNIIRITNTCGHSMESPLDKNKYSVSCNLTQRTFTLVKLVVNYSDPNSVWNCQVHSASGSNGTCVGSSDSCSSSLIRVTIEGPPCVQISPQSMSVYNVTEDTMNFTFTCNVIHAVPWPTSNSFSWRYQGSVIQGQKSISYTIPVVKRSHDGDYQCIASNPYGNGTSTKLTLDVQYAPQVSVSESEAIVEGKNLSVTCNVSANPKADVLWTKSGMNKIVSANLTIAKINRRQAGVYTCTANNSLYPTGQLPVTRTASKRLQIYVLHAPVVKVQPCYNANLFIVQLGQKNVVLNCTVNESYPQPFEFIWTQNGMVLQRERSSTYNITEVTRQTNGQWGCTGRNNYGTPNEDKMEIEVQYGPVVNISEDMTLNEGESLKVECTVDANPPAFEVFWSKDEDVVFLRNTTDLTFDRVSRHDSGTYRCTARNHIHPSGRNKEYINGTMTFYLNVKFEDASVLGVLVGGTLAAIVFLALVATTVFIVKLRGRSHRHFNLTGNCKFKAKGKCQ</sequence>
<dbReference type="SMART" id="SM00409">
    <property type="entry name" value="IG"/>
    <property type="match status" value="4"/>
</dbReference>
<feature type="non-terminal residue" evidence="8">
    <location>
        <position position="1"/>
    </location>
</feature>
<dbReference type="InterPro" id="IPR051275">
    <property type="entry name" value="Cell_adhesion_signaling"/>
</dbReference>